<proteinExistence type="predicted"/>
<dbReference type="AlphaFoldDB" id="A0A1W1CL46"/>
<gene>
    <name evidence="1" type="ORF">MNB_SM-5-588</name>
</gene>
<dbReference type="EMBL" id="FPHH01000093">
    <property type="protein sequence ID" value="SFV66588.1"/>
    <property type="molecule type" value="Genomic_DNA"/>
</dbReference>
<organism evidence="1">
    <name type="scientific">hydrothermal vent metagenome</name>
    <dbReference type="NCBI Taxonomy" id="652676"/>
    <lineage>
        <taxon>unclassified sequences</taxon>
        <taxon>metagenomes</taxon>
        <taxon>ecological metagenomes</taxon>
    </lineage>
</organism>
<evidence type="ECO:0000313" key="1">
    <source>
        <dbReference type="EMBL" id="SFV66588.1"/>
    </source>
</evidence>
<reference evidence="1" key="1">
    <citation type="submission" date="2016-10" db="EMBL/GenBank/DDBJ databases">
        <authorList>
            <person name="de Groot N.N."/>
        </authorList>
    </citation>
    <scope>NUCLEOTIDE SEQUENCE</scope>
</reference>
<protein>
    <submittedName>
        <fullName evidence="1">Uncharacterized protein</fullName>
    </submittedName>
</protein>
<sequence>MKKYIEAYPNQPKKAYVLTLEEINIDISYDTFKRFLKKHYT</sequence>
<accession>A0A1W1CL46</accession>
<name>A0A1W1CL46_9ZZZZ</name>